<comment type="caution">
    <text evidence="1">The sequence shown here is derived from an EMBL/GenBank/DDBJ whole genome shotgun (WGS) entry which is preliminary data.</text>
</comment>
<name>A0A7C5VJ81_9DEIN</name>
<dbReference type="EMBL" id="DRXE01000085">
    <property type="protein sequence ID" value="HHM67573.1"/>
    <property type="molecule type" value="Genomic_DNA"/>
</dbReference>
<organism evidence="1">
    <name type="scientific">Thermus caliditerrae</name>
    <dbReference type="NCBI Taxonomy" id="1330700"/>
    <lineage>
        <taxon>Bacteria</taxon>
        <taxon>Thermotogati</taxon>
        <taxon>Deinococcota</taxon>
        <taxon>Deinococci</taxon>
        <taxon>Thermales</taxon>
        <taxon>Thermaceae</taxon>
        <taxon>Thermus</taxon>
    </lineage>
</organism>
<proteinExistence type="predicted"/>
<dbReference type="AlphaFoldDB" id="A0A7C5VJ81"/>
<sequence>MFEDLELDLALSEGQIYRWYGLSLENLFPTWGTVREVVLGVGAAPRLVRFLVHPRLQEASPTTLRHLAGLAEVRRLLGVREGWEVLFQGDGYRPDALWKGMAVEYDAGEYSPKTLRVKLGAFEAYPAQIWGTTSESRRRRILRYAQEMGIQNPLQVLVAPWL</sequence>
<reference evidence="1" key="1">
    <citation type="journal article" date="2020" name="mSystems">
        <title>Genome- and Community-Level Interaction Insights into Carbon Utilization and Element Cycling Functions of Hydrothermarchaeota in Hydrothermal Sediment.</title>
        <authorList>
            <person name="Zhou Z."/>
            <person name="Liu Y."/>
            <person name="Xu W."/>
            <person name="Pan J."/>
            <person name="Luo Z.H."/>
            <person name="Li M."/>
        </authorList>
    </citation>
    <scope>NUCLEOTIDE SEQUENCE [LARGE SCALE GENOMIC DNA]</scope>
    <source>
        <strain evidence="1">SpSt-1071</strain>
    </source>
</reference>
<accession>A0A7C5VJ81</accession>
<protein>
    <submittedName>
        <fullName evidence="1">Uncharacterized protein</fullName>
    </submittedName>
</protein>
<gene>
    <name evidence="1" type="ORF">ENM28_02435</name>
</gene>
<evidence type="ECO:0000313" key="1">
    <source>
        <dbReference type="EMBL" id="HHM67573.1"/>
    </source>
</evidence>